<proteinExistence type="predicted"/>
<sequence length="273" mass="30392">MINIVMEVLHTLHMDLCGSMRVKSINGKKYILVIVDNYSRFTWVKFLRSKDETPEFVVKLLKQLQVGLNKTVRNVRTAERRCRTTEPHSCRSCSDYADLLQGSNKLDLSFLRVFGALCYPTNDSEDLGKLKAKADIGFFVGYVPNMKGYRIYNKRTRQIMETIHITFDELTGQTDPVHSSSGPAPNLLTSGPISSGLVPNPTPAAPYVPPTYKELEILFRPMFDEYFEPPTADCLVPPVPTSQVPVNPSGPSISISVVQDAPLGNHSSSSSDH</sequence>
<feature type="region of interest" description="Disordered" evidence="1">
    <location>
        <begin position="246"/>
        <end position="273"/>
    </location>
</feature>
<evidence type="ECO:0000259" key="2">
    <source>
        <dbReference type="Pfam" id="PF25597"/>
    </source>
</evidence>
<dbReference type="InterPro" id="IPR012337">
    <property type="entry name" value="RNaseH-like_sf"/>
</dbReference>
<dbReference type="SUPFAM" id="SSF53098">
    <property type="entry name" value="Ribonuclease H-like"/>
    <property type="match status" value="1"/>
</dbReference>
<reference evidence="3" key="2">
    <citation type="submission" date="2022-01" db="EMBL/GenBank/DDBJ databases">
        <authorList>
            <person name="Yamashiro T."/>
            <person name="Shiraishi A."/>
            <person name="Satake H."/>
            <person name="Nakayama K."/>
        </authorList>
    </citation>
    <scope>NUCLEOTIDE SEQUENCE</scope>
</reference>
<feature type="domain" description="Retroviral polymerase SH3-like" evidence="2">
    <location>
        <begin position="117"/>
        <end position="171"/>
    </location>
</feature>
<evidence type="ECO:0000313" key="4">
    <source>
        <dbReference type="Proteomes" id="UP001151760"/>
    </source>
</evidence>
<feature type="compositionally biased region" description="Polar residues" evidence="1">
    <location>
        <begin position="174"/>
        <end position="193"/>
    </location>
</feature>
<evidence type="ECO:0000313" key="3">
    <source>
        <dbReference type="EMBL" id="GJT47757.1"/>
    </source>
</evidence>
<dbReference type="EMBL" id="BQNB010016096">
    <property type="protein sequence ID" value="GJT47757.1"/>
    <property type="molecule type" value="Genomic_DNA"/>
</dbReference>
<keyword evidence="4" id="KW-1185">Reference proteome</keyword>
<gene>
    <name evidence="3" type="ORF">Tco_0973914</name>
</gene>
<dbReference type="InterPro" id="IPR039537">
    <property type="entry name" value="Retrotran_Ty1/copia-like"/>
</dbReference>
<accession>A0ABQ5EB13</accession>
<organism evidence="3 4">
    <name type="scientific">Tanacetum coccineum</name>
    <dbReference type="NCBI Taxonomy" id="301880"/>
    <lineage>
        <taxon>Eukaryota</taxon>
        <taxon>Viridiplantae</taxon>
        <taxon>Streptophyta</taxon>
        <taxon>Embryophyta</taxon>
        <taxon>Tracheophyta</taxon>
        <taxon>Spermatophyta</taxon>
        <taxon>Magnoliopsida</taxon>
        <taxon>eudicotyledons</taxon>
        <taxon>Gunneridae</taxon>
        <taxon>Pentapetalae</taxon>
        <taxon>asterids</taxon>
        <taxon>campanulids</taxon>
        <taxon>Asterales</taxon>
        <taxon>Asteraceae</taxon>
        <taxon>Asteroideae</taxon>
        <taxon>Anthemideae</taxon>
        <taxon>Anthemidinae</taxon>
        <taxon>Tanacetum</taxon>
    </lineage>
</organism>
<feature type="compositionally biased region" description="Polar residues" evidence="1">
    <location>
        <begin position="246"/>
        <end position="257"/>
    </location>
</feature>
<dbReference type="PANTHER" id="PTHR42648">
    <property type="entry name" value="TRANSPOSASE, PUTATIVE-RELATED"/>
    <property type="match status" value="1"/>
</dbReference>
<dbReference type="InterPro" id="IPR057670">
    <property type="entry name" value="SH3_retrovirus"/>
</dbReference>
<dbReference type="Gene3D" id="3.30.420.10">
    <property type="entry name" value="Ribonuclease H-like superfamily/Ribonuclease H"/>
    <property type="match status" value="1"/>
</dbReference>
<dbReference type="Pfam" id="PF25597">
    <property type="entry name" value="SH3_retrovirus"/>
    <property type="match status" value="1"/>
</dbReference>
<dbReference type="PANTHER" id="PTHR42648:SF18">
    <property type="entry name" value="RETROTRANSPOSON, UNCLASSIFIED-LIKE PROTEIN"/>
    <property type="match status" value="1"/>
</dbReference>
<reference evidence="3" key="1">
    <citation type="journal article" date="2022" name="Int. J. Mol. Sci.">
        <title>Draft Genome of Tanacetum Coccineum: Genomic Comparison of Closely Related Tanacetum-Family Plants.</title>
        <authorList>
            <person name="Yamashiro T."/>
            <person name="Shiraishi A."/>
            <person name="Nakayama K."/>
            <person name="Satake H."/>
        </authorList>
    </citation>
    <scope>NUCLEOTIDE SEQUENCE</scope>
</reference>
<name>A0ABQ5EB13_9ASTR</name>
<dbReference type="Proteomes" id="UP001151760">
    <property type="component" value="Unassembled WGS sequence"/>
</dbReference>
<protein>
    <submittedName>
        <fullName evidence="3">Retrovirus-related pol polyprotein from transposon TNT 1-94</fullName>
    </submittedName>
</protein>
<comment type="caution">
    <text evidence="3">The sequence shown here is derived from an EMBL/GenBank/DDBJ whole genome shotgun (WGS) entry which is preliminary data.</text>
</comment>
<dbReference type="InterPro" id="IPR036397">
    <property type="entry name" value="RNaseH_sf"/>
</dbReference>
<feature type="region of interest" description="Disordered" evidence="1">
    <location>
        <begin position="174"/>
        <end position="195"/>
    </location>
</feature>
<evidence type="ECO:0000256" key="1">
    <source>
        <dbReference type="SAM" id="MobiDB-lite"/>
    </source>
</evidence>